<dbReference type="AlphaFoldDB" id="T1JVA2"/>
<dbReference type="Gene3D" id="1.25.40.10">
    <property type="entry name" value="Tetratricopeptide repeat domain"/>
    <property type="match status" value="1"/>
</dbReference>
<dbReference type="EnsemblMetazoa" id="tetur02g03870.1">
    <property type="protein sequence ID" value="tetur02g03870.1"/>
    <property type="gene ID" value="tetur02g03870"/>
</dbReference>
<dbReference type="SUPFAM" id="SSF48452">
    <property type="entry name" value="TPR-like"/>
    <property type="match status" value="1"/>
</dbReference>
<dbReference type="EMBL" id="CAEY01000792">
    <property type="status" value="NOT_ANNOTATED_CDS"/>
    <property type="molecule type" value="Genomic_DNA"/>
</dbReference>
<dbReference type="GO" id="GO:0101031">
    <property type="term" value="C:protein folding chaperone complex"/>
    <property type="evidence" value="ECO:0007669"/>
    <property type="project" value="TreeGrafter"/>
</dbReference>
<dbReference type="PROSITE" id="PS50005">
    <property type="entry name" value="TPR"/>
    <property type="match status" value="2"/>
</dbReference>
<dbReference type="PANTHER" id="PTHR46423">
    <property type="entry name" value="RNA POLYMERASE II-ASSOCIATED PROTEIN 3"/>
    <property type="match status" value="1"/>
</dbReference>
<dbReference type="eggNOG" id="KOG4648">
    <property type="taxonomic scope" value="Eukaryota"/>
</dbReference>
<dbReference type="InterPro" id="IPR011990">
    <property type="entry name" value="TPR-like_helical_dom_sf"/>
</dbReference>
<feature type="repeat" description="TPR" evidence="5">
    <location>
        <begin position="74"/>
        <end position="107"/>
    </location>
</feature>
<reference evidence="8" key="2">
    <citation type="submission" date="2015-06" db="UniProtKB">
        <authorList>
            <consortium name="EnsemblMetazoa"/>
        </authorList>
    </citation>
    <scope>IDENTIFICATION</scope>
</reference>
<keyword evidence="1" id="KW-0677">Repeat</keyword>
<feature type="region of interest" description="Disordered" evidence="6">
    <location>
        <begin position="143"/>
        <end position="166"/>
    </location>
</feature>
<dbReference type="PROSITE" id="PS50293">
    <property type="entry name" value="TPR_REGION"/>
    <property type="match status" value="1"/>
</dbReference>
<name>T1JVA2_TETUR</name>
<evidence type="ECO:0000256" key="6">
    <source>
        <dbReference type="SAM" id="MobiDB-lite"/>
    </source>
</evidence>
<dbReference type="Pfam" id="PF00515">
    <property type="entry name" value="TPR_1"/>
    <property type="match status" value="1"/>
</dbReference>
<dbReference type="Proteomes" id="UP000015104">
    <property type="component" value="Unassembled WGS sequence"/>
</dbReference>
<dbReference type="HOGENOM" id="CLU_1176754_0_0_1"/>
<evidence type="ECO:0000256" key="3">
    <source>
        <dbReference type="ARBA" id="ARBA00038275"/>
    </source>
</evidence>
<accession>T1JVA2</accession>
<evidence type="ECO:0000256" key="5">
    <source>
        <dbReference type="PROSITE-ProRule" id="PRU00339"/>
    </source>
</evidence>
<evidence type="ECO:0000313" key="8">
    <source>
        <dbReference type="EnsemblMetazoa" id="tetur02g03870.1"/>
    </source>
</evidence>
<evidence type="ECO:0000256" key="2">
    <source>
        <dbReference type="ARBA" id="ARBA00022803"/>
    </source>
</evidence>
<dbReference type="SMART" id="SM00028">
    <property type="entry name" value="TPR"/>
    <property type="match status" value="3"/>
</dbReference>
<feature type="domain" description="RNA-polymerase II-associated protein 3-like C-terminal" evidence="7">
    <location>
        <begin position="180"/>
        <end position="224"/>
    </location>
</feature>
<protein>
    <recommendedName>
        <fullName evidence="4">RNA polymerase II-associated protein 3</fullName>
    </recommendedName>
</protein>
<evidence type="ECO:0000259" key="7">
    <source>
        <dbReference type="Pfam" id="PF13877"/>
    </source>
</evidence>
<sequence length="236" mass="27262">MSNPNALAEKEKGNQFFKEKNYESAVNCYSKAIEYDRTNHLLYGNRSQAYLNLNRPDEAVKDCNQALKLDSNYVKGYLRRGTALKMLSDYEKALTDFKKVLQLEPNNKQALKEVQDINELLSPKKAGLIEPISSSDTFYSNNKQIETLPSGDEKQSNRLNVRPSSKKSLPISNRVINRIPINTFEFYCDWRELSTDSTKLNYITNIGVTKMREIFRDSMEPFILPFDQICYLNCPK</sequence>
<proteinExistence type="inferred from homology"/>
<dbReference type="Pfam" id="PF13877">
    <property type="entry name" value="RPAP3_C"/>
    <property type="match status" value="1"/>
</dbReference>
<organism evidence="8 9">
    <name type="scientific">Tetranychus urticae</name>
    <name type="common">Two-spotted spider mite</name>
    <dbReference type="NCBI Taxonomy" id="32264"/>
    <lineage>
        <taxon>Eukaryota</taxon>
        <taxon>Metazoa</taxon>
        <taxon>Ecdysozoa</taxon>
        <taxon>Arthropoda</taxon>
        <taxon>Chelicerata</taxon>
        <taxon>Arachnida</taxon>
        <taxon>Acari</taxon>
        <taxon>Acariformes</taxon>
        <taxon>Trombidiformes</taxon>
        <taxon>Prostigmata</taxon>
        <taxon>Eleutherengona</taxon>
        <taxon>Raphignathae</taxon>
        <taxon>Tetranychoidea</taxon>
        <taxon>Tetranychidae</taxon>
        <taxon>Tetranychus</taxon>
    </lineage>
</organism>
<evidence type="ECO:0000256" key="1">
    <source>
        <dbReference type="ARBA" id="ARBA00022737"/>
    </source>
</evidence>
<dbReference type="STRING" id="32264.T1JVA2"/>
<dbReference type="InterPro" id="IPR019734">
    <property type="entry name" value="TPR_rpt"/>
</dbReference>
<dbReference type="PANTHER" id="PTHR46423:SF1">
    <property type="entry name" value="RNA POLYMERASE II-ASSOCIATED PROTEIN 3"/>
    <property type="match status" value="1"/>
</dbReference>
<comment type="similarity">
    <text evidence="3">Belongs to the RPAP3 family.</text>
</comment>
<dbReference type="Pfam" id="PF13414">
    <property type="entry name" value="TPR_11"/>
    <property type="match status" value="1"/>
</dbReference>
<feature type="compositionally biased region" description="Polar residues" evidence="6">
    <location>
        <begin position="157"/>
        <end position="166"/>
    </location>
</feature>
<dbReference type="InterPro" id="IPR051966">
    <property type="entry name" value="RPAP3"/>
</dbReference>
<reference evidence="9" key="1">
    <citation type="submission" date="2011-08" db="EMBL/GenBank/DDBJ databases">
        <authorList>
            <person name="Rombauts S."/>
        </authorList>
    </citation>
    <scope>NUCLEOTIDE SEQUENCE</scope>
    <source>
        <strain evidence="9">London</strain>
    </source>
</reference>
<keyword evidence="2 5" id="KW-0802">TPR repeat</keyword>
<evidence type="ECO:0000313" key="9">
    <source>
        <dbReference type="Proteomes" id="UP000015104"/>
    </source>
</evidence>
<evidence type="ECO:0000256" key="4">
    <source>
        <dbReference type="ARBA" id="ARBA00040133"/>
    </source>
</evidence>
<keyword evidence="9" id="KW-1185">Reference proteome</keyword>
<feature type="repeat" description="TPR" evidence="5">
    <location>
        <begin position="6"/>
        <end position="39"/>
    </location>
</feature>
<dbReference type="InterPro" id="IPR025986">
    <property type="entry name" value="RPAP3-like_C"/>
</dbReference>